<dbReference type="Proteomes" id="UP000006727">
    <property type="component" value="Chromosome 25"/>
</dbReference>
<name>A0A2K1ID72_PHYPA</name>
<dbReference type="PANTHER" id="PTHR11932">
    <property type="entry name" value="CULLIN"/>
    <property type="match status" value="1"/>
</dbReference>
<dbReference type="STRING" id="3218.A0A2K1ID72"/>
<dbReference type="PaxDb" id="3218-PP1S395_40V6.1"/>
<keyword evidence="3" id="KW-1185">Reference proteome</keyword>
<organism evidence="1">
    <name type="scientific">Physcomitrium patens</name>
    <name type="common">Spreading-leaved earth moss</name>
    <name type="synonym">Physcomitrella patens</name>
    <dbReference type="NCBI Taxonomy" id="3218"/>
    <lineage>
        <taxon>Eukaryota</taxon>
        <taxon>Viridiplantae</taxon>
        <taxon>Streptophyta</taxon>
        <taxon>Embryophyta</taxon>
        <taxon>Bryophyta</taxon>
        <taxon>Bryophytina</taxon>
        <taxon>Bryopsida</taxon>
        <taxon>Funariidae</taxon>
        <taxon>Funariales</taxon>
        <taxon>Funariaceae</taxon>
        <taxon>Physcomitrium</taxon>
    </lineage>
</organism>
<dbReference type="InterPro" id="IPR016159">
    <property type="entry name" value="Cullin_repeat-like_dom_sf"/>
</dbReference>
<reference evidence="1 3" key="2">
    <citation type="journal article" date="2018" name="Plant J.">
        <title>The Physcomitrella patens chromosome-scale assembly reveals moss genome structure and evolution.</title>
        <authorList>
            <person name="Lang D."/>
            <person name="Ullrich K.K."/>
            <person name="Murat F."/>
            <person name="Fuchs J."/>
            <person name="Jenkins J."/>
            <person name="Haas F.B."/>
            <person name="Piednoel M."/>
            <person name="Gundlach H."/>
            <person name="Van Bel M."/>
            <person name="Meyberg R."/>
            <person name="Vives C."/>
            <person name="Morata J."/>
            <person name="Symeonidi A."/>
            <person name="Hiss M."/>
            <person name="Muchero W."/>
            <person name="Kamisugi Y."/>
            <person name="Saleh O."/>
            <person name="Blanc G."/>
            <person name="Decker E.L."/>
            <person name="van Gessel N."/>
            <person name="Grimwood J."/>
            <person name="Hayes R.D."/>
            <person name="Graham S.W."/>
            <person name="Gunter L.E."/>
            <person name="McDaniel S.F."/>
            <person name="Hoernstein S.N.W."/>
            <person name="Larsson A."/>
            <person name="Li F.W."/>
            <person name="Perroud P.F."/>
            <person name="Phillips J."/>
            <person name="Ranjan P."/>
            <person name="Rokshar D.S."/>
            <person name="Rothfels C.J."/>
            <person name="Schneider L."/>
            <person name="Shu S."/>
            <person name="Stevenson D.W."/>
            <person name="Thummler F."/>
            <person name="Tillich M."/>
            <person name="Villarreal Aguilar J.C."/>
            <person name="Widiez T."/>
            <person name="Wong G.K."/>
            <person name="Wymore A."/>
            <person name="Zhang Y."/>
            <person name="Zimmer A.D."/>
            <person name="Quatrano R.S."/>
            <person name="Mayer K.F.X."/>
            <person name="Goodstein D."/>
            <person name="Casacuberta J.M."/>
            <person name="Vandepoele K."/>
            <person name="Reski R."/>
            <person name="Cuming A.C."/>
            <person name="Tuskan G.A."/>
            <person name="Maumus F."/>
            <person name="Salse J."/>
            <person name="Schmutz J."/>
            <person name="Rensing S.A."/>
        </authorList>
    </citation>
    <scope>NUCLEOTIDE SEQUENCE [LARGE SCALE GENOMIC DNA]</scope>
    <source>
        <strain evidence="2 3">cv. Gransden 2004</strain>
    </source>
</reference>
<protein>
    <submittedName>
        <fullName evidence="1 2">Uncharacterized protein</fullName>
    </submittedName>
</protein>
<dbReference type="Gramene" id="Pp3c25_160V3.1">
    <property type="protein sequence ID" value="Pp3c25_160V3.1"/>
    <property type="gene ID" value="Pp3c25_160"/>
</dbReference>
<proteinExistence type="predicted"/>
<evidence type="ECO:0000313" key="2">
    <source>
        <dbReference type="EnsemblPlants" id="Pp3c25_160V3.1"/>
    </source>
</evidence>
<reference evidence="1 3" key="1">
    <citation type="journal article" date="2008" name="Science">
        <title>The Physcomitrella genome reveals evolutionary insights into the conquest of land by plants.</title>
        <authorList>
            <person name="Rensing S."/>
            <person name="Lang D."/>
            <person name="Zimmer A."/>
            <person name="Terry A."/>
            <person name="Salamov A."/>
            <person name="Shapiro H."/>
            <person name="Nishiyama T."/>
            <person name="Perroud P.-F."/>
            <person name="Lindquist E."/>
            <person name="Kamisugi Y."/>
            <person name="Tanahashi T."/>
            <person name="Sakakibara K."/>
            <person name="Fujita T."/>
            <person name="Oishi K."/>
            <person name="Shin-I T."/>
            <person name="Kuroki Y."/>
            <person name="Toyoda A."/>
            <person name="Suzuki Y."/>
            <person name="Hashimoto A."/>
            <person name="Yamaguchi K."/>
            <person name="Sugano A."/>
            <person name="Kohara Y."/>
            <person name="Fujiyama A."/>
            <person name="Anterola A."/>
            <person name="Aoki S."/>
            <person name="Ashton N."/>
            <person name="Barbazuk W.B."/>
            <person name="Barker E."/>
            <person name="Bennetzen J."/>
            <person name="Bezanilla M."/>
            <person name="Blankenship R."/>
            <person name="Cho S.H."/>
            <person name="Dutcher S."/>
            <person name="Estelle M."/>
            <person name="Fawcett J.A."/>
            <person name="Gundlach H."/>
            <person name="Hanada K."/>
            <person name="Heyl A."/>
            <person name="Hicks K.A."/>
            <person name="Hugh J."/>
            <person name="Lohr M."/>
            <person name="Mayer K."/>
            <person name="Melkozernov A."/>
            <person name="Murata T."/>
            <person name="Nelson D."/>
            <person name="Pils B."/>
            <person name="Prigge M."/>
            <person name="Reiss B."/>
            <person name="Renner T."/>
            <person name="Rombauts S."/>
            <person name="Rushton P."/>
            <person name="Sanderfoot A."/>
            <person name="Schween G."/>
            <person name="Shiu S.-H."/>
            <person name="Stueber K."/>
            <person name="Theodoulou F.L."/>
            <person name="Tu H."/>
            <person name="Van de Peer Y."/>
            <person name="Verrier P.J."/>
            <person name="Waters E."/>
            <person name="Wood A."/>
            <person name="Yang L."/>
            <person name="Cove D."/>
            <person name="Cuming A."/>
            <person name="Hasebe M."/>
            <person name="Lucas S."/>
            <person name="Mishler D.B."/>
            <person name="Reski R."/>
            <person name="Grigoriev I."/>
            <person name="Quatrano R.S."/>
            <person name="Boore J.L."/>
        </authorList>
    </citation>
    <scope>NUCLEOTIDE SEQUENCE [LARGE SCALE GENOMIC DNA]</scope>
    <source>
        <strain evidence="2 3">cv. Gransden 2004</strain>
    </source>
</reference>
<dbReference type="SUPFAM" id="SSF74788">
    <property type="entry name" value="Cullin repeat-like"/>
    <property type="match status" value="1"/>
</dbReference>
<dbReference type="EnsemblPlants" id="Pp3c25_160V3.1">
    <property type="protein sequence ID" value="Pp3c25_160V3.1"/>
    <property type="gene ID" value="Pp3c25_160"/>
</dbReference>
<dbReference type="Gene3D" id="1.20.1310.10">
    <property type="entry name" value="Cullin Repeats"/>
    <property type="match status" value="1"/>
</dbReference>
<reference evidence="2" key="3">
    <citation type="submission" date="2020-12" db="UniProtKB">
        <authorList>
            <consortium name="EnsemblPlants"/>
        </authorList>
    </citation>
    <scope>IDENTIFICATION</scope>
</reference>
<accession>A0A2K1ID72</accession>
<evidence type="ECO:0000313" key="3">
    <source>
        <dbReference type="Proteomes" id="UP000006727"/>
    </source>
</evidence>
<dbReference type="InterPro" id="IPR045093">
    <property type="entry name" value="Cullin"/>
</dbReference>
<evidence type="ECO:0000313" key="1">
    <source>
        <dbReference type="EMBL" id="PNR27229.1"/>
    </source>
</evidence>
<dbReference type="AlphaFoldDB" id="A0A2K1ID72"/>
<sequence length="148" mass="17248">MIRWLSRIFNYLDRHPLARGSLLSLTKVDLMCNRYSSSKWFASCGSYFSTDDGTALVKKAADAAINKKLERGFNAFHWWWSLMNWRFSCISSFSSRAFERKLIQFHEKYQHYVNECFVNHSLSLKTLKVAFEVCCNKKVAGCKSGTIY</sequence>
<dbReference type="EMBL" id="ABEU02000025">
    <property type="protein sequence ID" value="PNR27229.1"/>
    <property type="molecule type" value="Genomic_DNA"/>
</dbReference>
<gene>
    <name evidence="2" type="primary">LOC112277287</name>
    <name evidence="1" type="ORF">PHYPA_029381</name>
</gene>